<comment type="caution">
    <text evidence="1">The sequence shown here is derived from an EMBL/GenBank/DDBJ whole genome shotgun (WGS) entry which is preliminary data.</text>
</comment>
<dbReference type="AlphaFoldDB" id="A0A9W9DAA7"/>
<evidence type="ECO:0000313" key="1">
    <source>
        <dbReference type="EMBL" id="KAJ4409918.1"/>
    </source>
</evidence>
<name>A0A9W9DAA7_9PLEO</name>
<organism evidence="1 2">
    <name type="scientific">Didymella pomorum</name>
    <dbReference type="NCBI Taxonomy" id="749634"/>
    <lineage>
        <taxon>Eukaryota</taxon>
        <taxon>Fungi</taxon>
        <taxon>Dikarya</taxon>
        <taxon>Ascomycota</taxon>
        <taxon>Pezizomycotina</taxon>
        <taxon>Dothideomycetes</taxon>
        <taxon>Pleosporomycetidae</taxon>
        <taxon>Pleosporales</taxon>
        <taxon>Pleosporineae</taxon>
        <taxon>Didymellaceae</taxon>
        <taxon>Didymella</taxon>
    </lineage>
</organism>
<sequence>MLKGYPDAVHCRFKHGLDLSYELRQESWDFAMRAESYTYTVYVRIFVRKNTIDTDPSNPSFLPKACRVSKFMQQEPVEVFLHGTVFQVCAIEQNQSIHSFLNLAPKGFEYVRRLQFAFFDCFLVGFALKADLELAIRCPGLQELQITFHDNKLIYVDGKYIVAPDLQRR</sequence>
<protein>
    <submittedName>
        <fullName evidence="1">Uncharacterized protein</fullName>
    </submittedName>
</protein>
<gene>
    <name evidence="1" type="ORF">N0V91_002394</name>
</gene>
<evidence type="ECO:0000313" key="2">
    <source>
        <dbReference type="Proteomes" id="UP001140510"/>
    </source>
</evidence>
<accession>A0A9W9DAA7</accession>
<reference evidence="1" key="1">
    <citation type="submission" date="2022-10" db="EMBL/GenBank/DDBJ databases">
        <title>Tapping the CABI collections for fungal endophytes: first genome assemblies for Collariella, Neodidymelliopsis, Ascochyta clinopodiicola, Didymella pomorum, Didymosphaeria variabile, Neocosmospora piperis and Neocucurbitaria cava.</title>
        <authorList>
            <person name="Hill R."/>
        </authorList>
    </citation>
    <scope>NUCLEOTIDE SEQUENCE</scope>
    <source>
        <strain evidence="1">IMI 355091</strain>
    </source>
</reference>
<dbReference type="Proteomes" id="UP001140510">
    <property type="component" value="Unassembled WGS sequence"/>
</dbReference>
<dbReference type="EMBL" id="JAPEVA010000010">
    <property type="protein sequence ID" value="KAJ4409918.1"/>
    <property type="molecule type" value="Genomic_DNA"/>
</dbReference>
<proteinExistence type="predicted"/>
<dbReference type="OrthoDB" id="3792443at2759"/>
<keyword evidence="2" id="KW-1185">Reference proteome</keyword>